<evidence type="ECO:0000256" key="3">
    <source>
        <dbReference type="ARBA" id="ARBA00022448"/>
    </source>
</evidence>
<evidence type="ECO:0000256" key="1">
    <source>
        <dbReference type="ARBA" id="ARBA00004127"/>
    </source>
</evidence>
<dbReference type="GO" id="GO:0042632">
    <property type="term" value="P:cholesterol homeostasis"/>
    <property type="evidence" value="ECO:0007669"/>
    <property type="project" value="TreeGrafter"/>
</dbReference>
<evidence type="ECO:0000256" key="13">
    <source>
        <dbReference type="ARBA" id="ARBA00023180"/>
    </source>
</evidence>
<dbReference type="InterPro" id="IPR000731">
    <property type="entry name" value="SSD"/>
</dbReference>
<evidence type="ECO:0000313" key="16">
    <source>
        <dbReference type="EMBL" id="CAH1772337.1"/>
    </source>
</evidence>
<keyword evidence="7" id="KW-1133">Transmembrane helix</keyword>
<dbReference type="GO" id="GO:0030299">
    <property type="term" value="P:intestinal cholesterol absorption"/>
    <property type="evidence" value="ECO:0007669"/>
    <property type="project" value="TreeGrafter"/>
</dbReference>
<evidence type="ECO:0000256" key="2">
    <source>
        <dbReference type="ARBA" id="ARBA00005585"/>
    </source>
</evidence>
<sequence>MKIKNRLFFGALNQQWGLLISLVMFTLLASCSSSKEGQCVWYGECWDPPTKDGAMSKKLNCPYSGPAKQMNNTIGLQKLQELCPQYIGSNMTCCSWEQLVTLDSSLTVPRQMFFRCPSCFRNFLNLYCSLTCDPHQSDFVYVRGINKAANDSIDSIDYVVSDDFANGLFNSCRDVQMPSSNAKAIGVFCGTDANKCTAKKFLTFMGTSSYAPFNINFNLTNNATTDGPNGTYHMTPLNQTVHPCNLPLNNKSSPCSCQDCEAQCSPLPPPIKPASRWKILGIDGFIFIGSSVFAGFVILFGTWQICSFVIGEDNPRMDDAALVSIDGDLLHSAERAGVSLVDENDINCFDKIGVGMERLLETIFTRWGCMCAKYPIYTLVVGFICCAALIAGISLFKVTTDPVELWSSPDSRARQEMNYYEEHFTPFYRTAQIIITAKNSTPWKREDSGSSPTSRMIGAVLKLDILEEVLHLQNRLANITAYDSKHGVDVRLEDICFAPLSPDNNNCTIQSPLNYFQNSMENLNKNFWDDFHFIRYADYIDHILYCVRDPTAINDTQNSLLDLPCMGTYGGPVMPFVALGGYEDDKYYTANAVIVTFIINNYKKNSTFIDLAMTWEKEYIRILKDYMKDVPDSNISIAFTSERSIEDELNRESQSDIATILISYMIMFVYVSIALGRYNSVSRLLIDSQITLGLTGVLIVLLSVFGAIGFFSYLGVPATLIIIEVVPFLVLAVGVDNIFILTQAFQRDVRRTDETLEEQVGRIVGKIGPSMLLTSSSEGVAFLLGGLTNMPAVKVFSLYAGMAVLFDFLLQISCYVSVLALDAKRQERNRYDIGCCAKSDTMEESEKTPGILYHVFEKYYAPFLLQDYVRITVMVVFMGWACACVGMIGHVEVGLDQKLSMPEDSYVLNYFNNLNEYLSVGAPVYFVVEDGHNYTSRKGQDSICGGNGCPESSLLGQIYTASRREGTRIAHPASSWLDDYFDWLAPGGNPQCCRQFTNKSFCPATVPLTGEKCTNCPVHYSGGRPDSKDFIPFLPFFLKDNPGIKCAKGGHAAYGTAVDLKTNDTQINSTNSSTTSIGATYFMTYHSILKNSTDYIEALKYARKISDNITASILAERHNNIPPGEPGHYSNMSVTDKTYKVFPYSIFYVFYEQYLTIVHETIINLSTCIGSIFAISFICLGLDRYSAIIITFVIGMILLSMFGLMFLWNISLNAISLVNLVMCVGISVEFCSHIVRAFAISVHETRVLRAKHSLAHMGSSVLSGITLTKLGGIIVLGFAHSQLFKVFYFRMYLGIVLFGATHGLIFLPVLLSFIGPPINKARLFEAYQKNSNKHRVSSTEEREALLKSAINSDSAKRYEAI</sequence>
<evidence type="ECO:0000313" key="17">
    <source>
        <dbReference type="Proteomes" id="UP000749559"/>
    </source>
</evidence>
<keyword evidence="13" id="KW-0325">Glycoprotein</keyword>
<evidence type="ECO:0000256" key="11">
    <source>
        <dbReference type="ARBA" id="ARBA00023157"/>
    </source>
</evidence>
<evidence type="ECO:0000256" key="9">
    <source>
        <dbReference type="ARBA" id="ARBA00023098"/>
    </source>
</evidence>
<dbReference type="GO" id="GO:0008203">
    <property type="term" value="P:cholesterol metabolic process"/>
    <property type="evidence" value="ECO:0007669"/>
    <property type="project" value="UniProtKB-KW"/>
</dbReference>
<keyword evidence="17" id="KW-1185">Reference proteome</keyword>
<evidence type="ECO:0000256" key="12">
    <source>
        <dbReference type="ARBA" id="ARBA00023166"/>
    </source>
</evidence>
<keyword evidence="14" id="KW-0753">Steroid metabolism</keyword>
<comment type="catalytic activity">
    <reaction evidence="15">
        <text>cholesterol(in) = cholesterol(out)</text>
        <dbReference type="Rhea" id="RHEA:39747"/>
        <dbReference type="ChEBI" id="CHEBI:16113"/>
    </reaction>
</comment>
<evidence type="ECO:0000256" key="8">
    <source>
        <dbReference type="ARBA" id="ARBA00023055"/>
    </source>
</evidence>
<evidence type="ECO:0000256" key="7">
    <source>
        <dbReference type="ARBA" id="ARBA00022989"/>
    </source>
</evidence>
<keyword evidence="12" id="KW-1207">Sterol metabolism</keyword>
<evidence type="ECO:0000256" key="14">
    <source>
        <dbReference type="ARBA" id="ARBA00023221"/>
    </source>
</evidence>
<organism evidence="16 17">
    <name type="scientific">Owenia fusiformis</name>
    <name type="common">Polychaete worm</name>
    <dbReference type="NCBI Taxonomy" id="6347"/>
    <lineage>
        <taxon>Eukaryota</taxon>
        <taxon>Metazoa</taxon>
        <taxon>Spiralia</taxon>
        <taxon>Lophotrochozoa</taxon>
        <taxon>Annelida</taxon>
        <taxon>Polychaeta</taxon>
        <taxon>Sedentaria</taxon>
        <taxon>Canalipalpata</taxon>
        <taxon>Sabellida</taxon>
        <taxon>Oweniida</taxon>
        <taxon>Oweniidae</taxon>
        <taxon>Owenia</taxon>
    </lineage>
</organism>
<dbReference type="GO" id="GO:0030301">
    <property type="term" value="P:cholesterol transport"/>
    <property type="evidence" value="ECO:0007669"/>
    <property type="project" value="UniProtKB-ARBA"/>
</dbReference>
<dbReference type="SUPFAM" id="SSF82866">
    <property type="entry name" value="Multidrug efflux transporter AcrB transmembrane domain"/>
    <property type="match status" value="2"/>
</dbReference>
<dbReference type="Gene3D" id="1.20.1640.10">
    <property type="entry name" value="Multidrug efflux transporter AcrB transmembrane domain"/>
    <property type="match status" value="2"/>
</dbReference>
<dbReference type="PROSITE" id="PS50156">
    <property type="entry name" value="SSD"/>
    <property type="match status" value="1"/>
</dbReference>
<comment type="subcellular location">
    <subcellularLocation>
        <location evidence="1">Endomembrane system</location>
        <topology evidence="1">Multi-pass membrane protein</topology>
    </subcellularLocation>
</comment>
<keyword evidence="4" id="KW-0153">Cholesterol metabolism</keyword>
<dbReference type="Proteomes" id="UP000749559">
    <property type="component" value="Unassembled WGS sequence"/>
</dbReference>
<dbReference type="PROSITE" id="PS51257">
    <property type="entry name" value="PROKAR_LIPOPROTEIN"/>
    <property type="match status" value="1"/>
</dbReference>
<keyword evidence="5" id="KW-0812">Transmembrane</keyword>
<dbReference type="InterPro" id="IPR032190">
    <property type="entry name" value="NPC1_N"/>
</dbReference>
<comment type="caution">
    <text evidence="16">The sequence shown here is derived from an EMBL/GenBank/DDBJ whole genome shotgun (WGS) entry which is preliminary data.</text>
</comment>
<dbReference type="Pfam" id="PF16414">
    <property type="entry name" value="NPC1_N"/>
    <property type="match status" value="1"/>
</dbReference>
<dbReference type="InterPro" id="IPR053958">
    <property type="entry name" value="HMGCR/SNAP/NPC1-like_SSD"/>
</dbReference>
<proteinExistence type="inferred from homology"/>
<keyword evidence="3" id="KW-0813">Transport</keyword>
<dbReference type="GO" id="GO:0012505">
    <property type="term" value="C:endomembrane system"/>
    <property type="evidence" value="ECO:0007669"/>
    <property type="project" value="UniProtKB-SubCell"/>
</dbReference>
<name>A0A8J1UUU2_OWEFU</name>
<keyword evidence="6" id="KW-0732">Signal</keyword>
<dbReference type="PANTHER" id="PTHR45727">
    <property type="entry name" value="NPC INTRACELLULAR CHOLESTEROL TRANSPORTER 1"/>
    <property type="match status" value="1"/>
</dbReference>
<dbReference type="Pfam" id="PF12349">
    <property type="entry name" value="Sterol-sensing"/>
    <property type="match status" value="1"/>
</dbReference>
<evidence type="ECO:0000256" key="10">
    <source>
        <dbReference type="ARBA" id="ARBA00023136"/>
    </source>
</evidence>
<comment type="similarity">
    <text evidence="2">Belongs to the patched family.</text>
</comment>
<dbReference type="GO" id="GO:0005319">
    <property type="term" value="F:lipid transporter activity"/>
    <property type="evidence" value="ECO:0007669"/>
    <property type="project" value="InterPro"/>
</dbReference>
<dbReference type="GO" id="GO:0015485">
    <property type="term" value="F:cholesterol binding"/>
    <property type="evidence" value="ECO:0007669"/>
    <property type="project" value="TreeGrafter"/>
</dbReference>
<dbReference type="EMBL" id="CAIIXF020000001">
    <property type="protein sequence ID" value="CAH1772337.1"/>
    <property type="molecule type" value="Genomic_DNA"/>
</dbReference>
<evidence type="ECO:0000256" key="15">
    <source>
        <dbReference type="ARBA" id="ARBA00034049"/>
    </source>
</evidence>
<reference evidence="16" key="1">
    <citation type="submission" date="2022-03" db="EMBL/GenBank/DDBJ databases">
        <authorList>
            <person name="Martin C."/>
        </authorList>
    </citation>
    <scope>NUCLEOTIDE SEQUENCE</scope>
</reference>
<keyword evidence="10" id="KW-0472">Membrane</keyword>
<dbReference type="FunFam" id="1.20.1640.10:FF:000008">
    <property type="entry name" value="NPC intracellular cholesterol transporter 1"/>
    <property type="match status" value="1"/>
</dbReference>
<gene>
    <name evidence="16" type="ORF">OFUS_LOCUS114</name>
</gene>
<keyword evidence="9" id="KW-0443">Lipid metabolism</keyword>
<dbReference type="Pfam" id="PF22314">
    <property type="entry name" value="NPC1_MLD"/>
    <property type="match status" value="1"/>
</dbReference>
<keyword evidence="8" id="KW-0445">Lipid transport</keyword>
<dbReference type="FunFam" id="1.20.1640.10:FF:000010">
    <property type="entry name" value="NPC intracellular cholesterol transporter 1"/>
    <property type="match status" value="1"/>
</dbReference>
<evidence type="ECO:0000256" key="4">
    <source>
        <dbReference type="ARBA" id="ARBA00022548"/>
    </source>
</evidence>
<evidence type="ECO:0000256" key="5">
    <source>
        <dbReference type="ARBA" id="ARBA00022692"/>
    </source>
</evidence>
<protein>
    <submittedName>
        <fullName evidence="16">Uncharacterized protein</fullName>
    </submittedName>
</protein>
<evidence type="ECO:0000256" key="6">
    <source>
        <dbReference type="ARBA" id="ARBA00022729"/>
    </source>
</evidence>
<keyword evidence="11" id="KW-1015">Disulfide bond</keyword>
<dbReference type="NCBIfam" id="TIGR00917">
    <property type="entry name" value="2A060601"/>
    <property type="match status" value="1"/>
</dbReference>
<dbReference type="InterPro" id="IPR053956">
    <property type="entry name" value="NPC1_MLD"/>
</dbReference>
<dbReference type="InterPro" id="IPR004765">
    <property type="entry name" value="NPC1-like"/>
</dbReference>
<dbReference type="OrthoDB" id="6510177at2759"/>
<accession>A0A8J1UUU2</accession>
<dbReference type="GO" id="GO:0005886">
    <property type="term" value="C:plasma membrane"/>
    <property type="evidence" value="ECO:0007669"/>
    <property type="project" value="TreeGrafter"/>
</dbReference>
<dbReference type="PANTHER" id="PTHR45727:SF2">
    <property type="entry name" value="NPC INTRACELLULAR CHOLESTEROL TRANSPORTER 1"/>
    <property type="match status" value="1"/>
</dbReference>